<feature type="transmembrane region" description="Helical" evidence="9">
    <location>
        <begin position="291"/>
        <end position="316"/>
    </location>
</feature>
<dbReference type="GO" id="GO:0015421">
    <property type="term" value="F:ABC-type oligopeptide transporter activity"/>
    <property type="evidence" value="ECO:0007669"/>
    <property type="project" value="TreeGrafter"/>
</dbReference>
<feature type="transmembrane region" description="Helical" evidence="9">
    <location>
        <begin position="172"/>
        <end position="190"/>
    </location>
</feature>
<keyword evidence="7 9" id="KW-1133">Transmembrane helix</keyword>
<dbReference type="InterPro" id="IPR017871">
    <property type="entry name" value="ABC_transporter-like_CS"/>
</dbReference>
<keyword evidence="4 9" id="KW-0812">Transmembrane</keyword>
<evidence type="ECO:0000313" key="13">
    <source>
        <dbReference type="Proteomes" id="UP000016637"/>
    </source>
</evidence>
<dbReference type="GO" id="GO:0005886">
    <property type="term" value="C:plasma membrane"/>
    <property type="evidence" value="ECO:0007669"/>
    <property type="project" value="UniProtKB-SubCell"/>
</dbReference>
<dbReference type="SUPFAM" id="SSF52540">
    <property type="entry name" value="P-loop containing nucleoside triphosphate hydrolases"/>
    <property type="match status" value="1"/>
</dbReference>
<dbReference type="AlphaFoldDB" id="U2QT01"/>
<feature type="transmembrane region" description="Helical" evidence="9">
    <location>
        <begin position="140"/>
        <end position="166"/>
    </location>
</feature>
<protein>
    <submittedName>
        <fullName evidence="12">ABC transporter, ATP-binding protein</fullName>
    </submittedName>
</protein>
<dbReference type="eggNOG" id="COG1132">
    <property type="taxonomic scope" value="Bacteria"/>
</dbReference>
<dbReference type="Gene3D" id="3.40.50.300">
    <property type="entry name" value="P-loop containing nucleotide triphosphate hydrolases"/>
    <property type="match status" value="1"/>
</dbReference>
<dbReference type="PANTHER" id="PTHR43394">
    <property type="entry name" value="ATP-DEPENDENT PERMEASE MDL1, MITOCHONDRIAL"/>
    <property type="match status" value="1"/>
</dbReference>
<keyword evidence="8 9" id="KW-0472">Membrane</keyword>
<dbReference type="HOGENOM" id="CLU_000604_84_3_9"/>
<dbReference type="InterPro" id="IPR039421">
    <property type="entry name" value="Type_1_exporter"/>
</dbReference>
<dbReference type="PROSITE" id="PS50893">
    <property type="entry name" value="ABC_TRANSPORTER_2"/>
    <property type="match status" value="1"/>
</dbReference>
<dbReference type="SUPFAM" id="SSF90123">
    <property type="entry name" value="ABC transporter transmembrane region"/>
    <property type="match status" value="1"/>
</dbReference>
<organism evidence="12 13">
    <name type="scientific">Gemella bergeri ATCC 700627</name>
    <dbReference type="NCBI Taxonomy" id="1321820"/>
    <lineage>
        <taxon>Bacteria</taxon>
        <taxon>Bacillati</taxon>
        <taxon>Bacillota</taxon>
        <taxon>Bacilli</taxon>
        <taxon>Bacillales</taxon>
        <taxon>Gemellaceae</taxon>
        <taxon>Gemella</taxon>
    </lineage>
</organism>
<evidence type="ECO:0000256" key="9">
    <source>
        <dbReference type="SAM" id="Phobius"/>
    </source>
</evidence>
<evidence type="ECO:0000256" key="2">
    <source>
        <dbReference type="ARBA" id="ARBA00022448"/>
    </source>
</evidence>
<evidence type="ECO:0000256" key="7">
    <source>
        <dbReference type="ARBA" id="ARBA00022989"/>
    </source>
</evidence>
<evidence type="ECO:0000256" key="4">
    <source>
        <dbReference type="ARBA" id="ARBA00022692"/>
    </source>
</evidence>
<feature type="domain" description="ABC transporter" evidence="10">
    <location>
        <begin position="350"/>
        <end position="582"/>
    </location>
</feature>
<dbReference type="PROSITE" id="PS50929">
    <property type="entry name" value="ABC_TM1F"/>
    <property type="match status" value="1"/>
</dbReference>
<keyword evidence="5" id="KW-0547">Nucleotide-binding</keyword>
<feature type="transmembrane region" description="Helical" evidence="9">
    <location>
        <begin position="29"/>
        <end position="49"/>
    </location>
</feature>
<dbReference type="SMART" id="SM00382">
    <property type="entry name" value="AAA"/>
    <property type="match status" value="1"/>
</dbReference>
<dbReference type="InterPro" id="IPR003593">
    <property type="entry name" value="AAA+_ATPase"/>
</dbReference>
<evidence type="ECO:0000313" key="12">
    <source>
        <dbReference type="EMBL" id="ERK59651.1"/>
    </source>
</evidence>
<dbReference type="Proteomes" id="UP000016637">
    <property type="component" value="Unassembled WGS sequence"/>
</dbReference>
<dbReference type="PROSITE" id="PS00211">
    <property type="entry name" value="ABC_TRANSPORTER_1"/>
    <property type="match status" value="1"/>
</dbReference>
<gene>
    <name evidence="12" type="ORF">HMPREF1983_00446</name>
</gene>
<proteinExistence type="predicted"/>
<keyword evidence="2" id="KW-0813">Transport</keyword>
<comment type="subcellular location">
    <subcellularLocation>
        <location evidence="1">Cell membrane</location>
        <topology evidence="1">Multi-pass membrane protein</topology>
    </subcellularLocation>
</comment>
<dbReference type="PATRIC" id="fig|1321820.3.peg.439"/>
<evidence type="ECO:0000256" key="8">
    <source>
        <dbReference type="ARBA" id="ARBA00023136"/>
    </source>
</evidence>
<dbReference type="InterPro" id="IPR027417">
    <property type="entry name" value="P-loop_NTPase"/>
</dbReference>
<dbReference type="EMBL" id="AWVP01000022">
    <property type="protein sequence ID" value="ERK59651.1"/>
    <property type="molecule type" value="Genomic_DNA"/>
</dbReference>
<reference evidence="12 13" key="1">
    <citation type="submission" date="2013-08" db="EMBL/GenBank/DDBJ databases">
        <authorList>
            <person name="Weinstock G."/>
            <person name="Sodergren E."/>
            <person name="Wylie T."/>
            <person name="Fulton L."/>
            <person name="Fulton R."/>
            <person name="Fronick C."/>
            <person name="O'Laughlin M."/>
            <person name="Godfrey J."/>
            <person name="Miner T."/>
            <person name="Herter B."/>
            <person name="Appelbaum E."/>
            <person name="Cordes M."/>
            <person name="Lek S."/>
            <person name="Wollam A."/>
            <person name="Pepin K.H."/>
            <person name="Palsikar V.B."/>
            <person name="Mitreva M."/>
            <person name="Wilson R.K."/>
        </authorList>
    </citation>
    <scope>NUCLEOTIDE SEQUENCE [LARGE SCALE GENOMIC DNA]</scope>
    <source>
        <strain evidence="12 13">ATCC 700627</strain>
    </source>
</reference>
<dbReference type="Gene3D" id="1.20.1560.10">
    <property type="entry name" value="ABC transporter type 1, transmembrane domain"/>
    <property type="match status" value="1"/>
</dbReference>
<keyword evidence="6 12" id="KW-0067">ATP-binding</keyword>
<dbReference type="InterPro" id="IPR036640">
    <property type="entry name" value="ABC1_TM_sf"/>
</dbReference>
<comment type="caution">
    <text evidence="12">The sequence shown here is derived from an EMBL/GenBank/DDBJ whole genome shotgun (WGS) entry which is preliminary data.</text>
</comment>
<dbReference type="InterPro" id="IPR011527">
    <property type="entry name" value="ABC1_TM_dom"/>
</dbReference>
<dbReference type="GO" id="GO:0016887">
    <property type="term" value="F:ATP hydrolysis activity"/>
    <property type="evidence" value="ECO:0007669"/>
    <property type="project" value="InterPro"/>
</dbReference>
<evidence type="ECO:0000256" key="5">
    <source>
        <dbReference type="ARBA" id="ARBA00022741"/>
    </source>
</evidence>
<dbReference type="FunFam" id="3.40.50.300:FF:000221">
    <property type="entry name" value="Multidrug ABC transporter ATP-binding protein"/>
    <property type="match status" value="1"/>
</dbReference>
<keyword evidence="13" id="KW-1185">Reference proteome</keyword>
<feature type="transmembrane region" description="Helical" evidence="9">
    <location>
        <begin position="256"/>
        <end position="279"/>
    </location>
</feature>
<evidence type="ECO:0000259" key="10">
    <source>
        <dbReference type="PROSITE" id="PS50893"/>
    </source>
</evidence>
<dbReference type="Pfam" id="PF00005">
    <property type="entry name" value="ABC_tran"/>
    <property type="match status" value="1"/>
</dbReference>
<evidence type="ECO:0000256" key="3">
    <source>
        <dbReference type="ARBA" id="ARBA00022475"/>
    </source>
</evidence>
<feature type="domain" description="ABC transmembrane type-1" evidence="11">
    <location>
        <begin position="33"/>
        <end position="317"/>
    </location>
</feature>
<sequence>MKEGEEVESSVSNKEIVKKLSQLLYRDKIRIGIVLVASFFSYYFTLYPANRLNFIVDGIANGSITFDGVIKEIINIIFIGLALYFVYYFKEYYTFIGYDKIIKDLGYEVQRDVYRHTPIFFNKFSIGEVISRSTNDIANYIAVFFSYGILLIFDGIIYNIFISVLIINKSNLGYLALIHLPLIIQTIYLVSRREVQEKYYNKMAKTMDKITEETLENVKGIRVIRTYSLLSKVRDSFIKKLRSYSKSNVRYMKTTLLYQSLNTVSLAITYVLAVGYGFYLINIGSMTLGELIAVCVVVGMLQWPYIALSELIVMLIEVRQATKRVIEITKRKPEVNNDKANTIFEFGDNIEFKDFDFSYNDVKVLKKINLVINRGETVGVIGKTGCGKTTLIKQFLRLYPIKEKTLFIDGKPIEEYYDYSIREKIGYAPQEYQLFSKTIRENILFYRENLENNLEESLILADIKKDIDNFKDGLDTLIGENGVSLSGGQKQRLGIARAILTNPDILILDDSLSAIDANTEKVIIENIKNHRTGKTNIIVSHRISAIRHADKIIVMENGRVLNIGTHSELLENCAWYRDLDAYQNKEVEEDE</sequence>
<dbReference type="PANTHER" id="PTHR43394:SF1">
    <property type="entry name" value="ATP-BINDING CASSETTE SUB-FAMILY B MEMBER 10, MITOCHONDRIAL"/>
    <property type="match status" value="1"/>
</dbReference>
<feature type="transmembrane region" description="Helical" evidence="9">
    <location>
        <begin position="69"/>
        <end position="89"/>
    </location>
</feature>
<dbReference type="Pfam" id="PF00664">
    <property type="entry name" value="ABC_membrane"/>
    <property type="match status" value="1"/>
</dbReference>
<evidence type="ECO:0000256" key="6">
    <source>
        <dbReference type="ARBA" id="ARBA00022840"/>
    </source>
</evidence>
<keyword evidence="3" id="KW-1003">Cell membrane</keyword>
<evidence type="ECO:0000256" key="1">
    <source>
        <dbReference type="ARBA" id="ARBA00004651"/>
    </source>
</evidence>
<name>U2QT01_9BACL</name>
<evidence type="ECO:0000259" key="11">
    <source>
        <dbReference type="PROSITE" id="PS50929"/>
    </source>
</evidence>
<dbReference type="GO" id="GO:0005524">
    <property type="term" value="F:ATP binding"/>
    <property type="evidence" value="ECO:0007669"/>
    <property type="project" value="UniProtKB-KW"/>
</dbReference>
<dbReference type="InterPro" id="IPR003439">
    <property type="entry name" value="ABC_transporter-like_ATP-bd"/>
</dbReference>
<accession>U2QT01</accession>